<dbReference type="Gene3D" id="1.25.40.650">
    <property type="match status" value="1"/>
</dbReference>
<keyword evidence="7" id="KW-0449">Lipoprotein</keyword>
<evidence type="ECO:0000256" key="7">
    <source>
        <dbReference type="ARBA" id="ARBA00023288"/>
    </source>
</evidence>
<protein>
    <recommendedName>
        <fullName evidence="10">Penicillin-binding protein activator</fullName>
    </recommendedName>
</protein>
<dbReference type="PANTHER" id="PTHR38038:SF1">
    <property type="entry name" value="PENICILLIN-BINDING PROTEIN ACTIVATOR LPOA"/>
    <property type="match status" value="1"/>
</dbReference>
<dbReference type="GO" id="GO:0030234">
    <property type="term" value="F:enzyme regulator activity"/>
    <property type="evidence" value="ECO:0007669"/>
    <property type="project" value="TreeGrafter"/>
</dbReference>
<gene>
    <name evidence="8" type="ORF">EDC23_1883</name>
</gene>
<dbReference type="GO" id="GO:0008360">
    <property type="term" value="P:regulation of cell shape"/>
    <property type="evidence" value="ECO:0007669"/>
    <property type="project" value="UniProtKB-KW"/>
</dbReference>
<evidence type="ECO:0000313" key="9">
    <source>
        <dbReference type="Proteomes" id="UP000294914"/>
    </source>
</evidence>
<keyword evidence="1" id="KW-0732">Signal</keyword>
<keyword evidence="9" id="KW-1185">Reference proteome</keyword>
<dbReference type="GO" id="GO:0009252">
    <property type="term" value="P:peptidoglycan biosynthetic process"/>
    <property type="evidence" value="ECO:0007669"/>
    <property type="project" value="UniProtKB-KW"/>
</dbReference>
<sequence>MMPRRLFSLWVMIVTLLLAGCAGVPEKEVVEEKDPVAEAERLFASGEYRSATEAFNQLAKTAREPQQTNLMLRTAAALAREDRVHQSRQILETIQLDPNNTQQQFLLKLTRAHIALMERRAEDVLRMLEQPPADGIDNAYLADYHLLRADARTILGDRVDTASELVKREEYLQNLQLIEENQEAIWEALAMMNERALARMRMAVGKNVLGGWMELVQLAKAHQLEPEILNRRVDEWHKSYPDHPVREEILKGLLERSREDIIMPQRIAVLLPFDSRFGKAAESIRDGIIAAYYSRPHHADQRIRFYDSGSEPATALAAYTRAMTDESDFVIGPLNKEAIDWIADKGNFPVPTLALNYSLEQDVPDNLYQFGLSPEEEARQVAERTWLDGHVNSAALIPSGNWGERVYTAFQQRWKELGGVVIETQQYNAEQQDYSAPIQNLLNINESQRRARALRQLLSQSIKFEPRRRKDMDFIFLAAYPQQARQIRPQLKFYHASDVPVYATSHVFTGSLDQERDRDMDGLMFGDMPWVLAGSTAHRGLRPEIEQYISSAGNSLQRLYALGIDAYNIIAALNTLKAYPYERYDGETGSLSLDPQQRVRRELTWVKFRSGRPVALDEGL</sequence>
<dbReference type="Proteomes" id="UP000294914">
    <property type="component" value="Unassembled WGS sequence"/>
</dbReference>
<dbReference type="OrthoDB" id="6708821at2"/>
<evidence type="ECO:0000256" key="1">
    <source>
        <dbReference type="ARBA" id="ARBA00022729"/>
    </source>
</evidence>
<dbReference type="InterPro" id="IPR028082">
    <property type="entry name" value="Peripla_BP_I"/>
</dbReference>
<dbReference type="PROSITE" id="PS51257">
    <property type="entry name" value="PROKAR_LIPOPROTEIN"/>
    <property type="match status" value="1"/>
</dbReference>
<dbReference type="Gene3D" id="1.25.40.10">
    <property type="entry name" value="Tetratricopeptide repeat domain"/>
    <property type="match status" value="1"/>
</dbReference>
<comment type="caution">
    <text evidence="8">The sequence shown here is derived from an EMBL/GenBank/DDBJ whole genome shotgun (WGS) entry which is preliminary data.</text>
</comment>
<dbReference type="RefSeq" id="WP_134083820.1">
    <property type="nucleotide sequence ID" value="NZ_SOQX01000004.1"/>
</dbReference>
<dbReference type="CDD" id="cd06339">
    <property type="entry name" value="PBP1_YraM_LppC_lipoprotein-like"/>
    <property type="match status" value="1"/>
</dbReference>
<evidence type="ECO:0000256" key="4">
    <source>
        <dbReference type="ARBA" id="ARBA00023136"/>
    </source>
</evidence>
<evidence type="ECO:0000256" key="5">
    <source>
        <dbReference type="ARBA" id="ARBA00023139"/>
    </source>
</evidence>
<dbReference type="Pfam" id="PF04348">
    <property type="entry name" value="LppC"/>
    <property type="match status" value="1"/>
</dbReference>
<dbReference type="EMBL" id="SOQX01000004">
    <property type="protein sequence ID" value="TDY01137.1"/>
    <property type="molecule type" value="Genomic_DNA"/>
</dbReference>
<evidence type="ECO:0000256" key="2">
    <source>
        <dbReference type="ARBA" id="ARBA00022960"/>
    </source>
</evidence>
<dbReference type="InterPro" id="IPR011990">
    <property type="entry name" value="TPR-like_helical_dom_sf"/>
</dbReference>
<keyword evidence="5" id="KW-0564">Palmitate</keyword>
<dbReference type="AlphaFoldDB" id="A0A4R8ITY6"/>
<keyword evidence="3" id="KW-0573">Peptidoglycan synthesis</keyword>
<dbReference type="Gene3D" id="3.40.50.2300">
    <property type="match status" value="2"/>
</dbReference>
<keyword evidence="2" id="KW-0133">Cell shape</keyword>
<dbReference type="SUPFAM" id="SSF53822">
    <property type="entry name" value="Periplasmic binding protein-like I"/>
    <property type="match status" value="1"/>
</dbReference>
<name>A0A4R8ITY6_9GAMM</name>
<dbReference type="InterPro" id="IPR007443">
    <property type="entry name" value="LpoA"/>
</dbReference>
<dbReference type="PANTHER" id="PTHR38038">
    <property type="entry name" value="PENICILLIN-BINDING PROTEIN ACTIVATOR LPOA"/>
    <property type="match status" value="1"/>
</dbReference>
<dbReference type="GO" id="GO:0031241">
    <property type="term" value="C:periplasmic side of cell outer membrane"/>
    <property type="evidence" value="ECO:0007669"/>
    <property type="project" value="TreeGrafter"/>
</dbReference>
<organism evidence="8 9">
    <name type="scientific">Thiohalophilus thiocyanatoxydans</name>
    <dbReference type="NCBI Taxonomy" id="381308"/>
    <lineage>
        <taxon>Bacteria</taxon>
        <taxon>Pseudomonadati</taxon>
        <taxon>Pseudomonadota</taxon>
        <taxon>Gammaproteobacteria</taxon>
        <taxon>Thiohalomonadales</taxon>
        <taxon>Thiohalophilaceae</taxon>
        <taxon>Thiohalophilus</taxon>
    </lineage>
</organism>
<proteinExistence type="predicted"/>
<keyword evidence="4" id="KW-0472">Membrane</keyword>
<reference evidence="8 9" key="1">
    <citation type="submission" date="2019-03" db="EMBL/GenBank/DDBJ databases">
        <title>Genomic Encyclopedia of Type Strains, Phase IV (KMG-IV): sequencing the most valuable type-strain genomes for metagenomic binning, comparative biology and taxonomic classification.</title>
        <authorList>
            <person name="Goeker M."/>
        </authorList>
    </citation>
    <scope>NUCLEOTIDE SEQUENCE [LARGE SCALE GENOMIC DNA]</scope>
    <source>
        <strain evidence="8 9">DSM 16326</strain>
    </source>
</reference>
<evidence type="ECO:0000313" key="8">
    <source>
        <dbReference type="EMBL" id="TDY01137.1"/>
    </source>
</evidence>
<evidence type="ECO:0000256" key="3">
    <source>
        <dbReference type="ARBA" id="ARBA00022984"/>
    </source>
</evidence>
<evidence type="ECO:0008006" key="10">
    <source>
        <dbReference type="Google" id="ProtNLM"/>
    </source>
</evidence>
<evidence type="ECO:0000256" key="6">
    <source>
        <dbReference type="ARBA" id="ARBA00023237"/>
    </source>
</evidence>
<keyword evidence="6" id="KW-0998">Cell outer membrane</keyword>
<accession>A0A4R8ITY6</accession>